<name>A0AAX3VT95_AERSA</name>
<accession>A0AAX3VT95</accession>
<dbReference type="NCBIfam" id="TIGR01635">
    <property type="entry name" value="tail_comp_S"/>
    <property type="match status" value="1"/>
</dbReference>
<evidence type="ECO:0000313" key="1">
    <source>
        <dbReference type="EMBL" id="WHF36800.1"/>
    </source>
</evidence>
<dbReference type="EMBL" id="CP124841">
    <property type="protein sequence ID" value="WHF36800.1"/>
    <property type="molecule type" value="Genomic_DNA"/>
</dbReference>
<gene>
    <name evidence="1" type="ORF">QLQ87_00075</name>
</gene>
<dbReference type="RefSeq" id="WP_282683933.1">
    <property type="nucleotide sequence ID" value="NZ_CP124841.1"/>
</dbReference>
<evidence type="ECO:0000313" key="2">
    <source>
        <dbReference type="Proteomes" id="UP001239426"/>
    </source>
</evidence>
<proteinExistence type="predicted"/>
<dbReference type="Proteomes" id="UP001239426">
    <property type="component" value="Chromosome"/>
</dbReference>
<protein>
    <submittedName>
        <fullName evidence="1">Phage virion morphogenesis protein</fullName>
    </submittedName>
</protein>
<sequence length="212" mass="24516">MAADLDRLTHFAARVELIRANLSQRELARFADQMAKEMRESNAKRIKANVTPEGDQMDPRKPQRGNREIKFIYTTSDNEVRHLKSWRGTRSYIIGFDIMRGGIRTFKRSRIKRFIKVDTSKGDAINKSKLKRKMFSHLIKSKWLKAKGYSDRAEVSFASTAEKVAHIHHYGLKDKGSKGQDIQYPERPLLGMDANDVDKVEDLLLAKLKKHF</sequence>
<organism evidence="1 2">
    <name type="scientific">Aeromonas salmonicida</name>
    <dbReference type="NCBI Taxonomy" id="645"/>
    <lineage>
        <taxon>Bacteria</taxon>
        <taxon>Pseudomonadati</taxon>
        <taxon>Pseudomonadota</taxon>
        <taxon>Gammaproteobacteria</taxon>
        <taxon>Aeromonadales</taxon>
        <taxon>Aeromonadaceae</taxon>
        <taxon>Aeromonas</taxon>
    </lineage>
</organism>
<dbReference type="AlphaFoldDB" id="A0AAX3VT95"/>
<dbReference type="InterPro" id="IPR006522">
    <property type="entry name" value="Phage_virion_morphogenesis"/>
</dbReference>
<reference evidence="1" key="1">
    <citation type="submission" date="2023-05" db="EMBL/GenBank/DDBJ databases">
        <title>Aeromonas salmonicida 57, complete genome.</title>
        <authorList>
            <person name="Shao L."/>
        </authorList>
    </citation>
    <scope>NUCLEOTIDE SEQUENCE</scope>
    <source>
        <strain evidence="1">57</strain>
    </source>
</reference>
<dbReference type="Pfam" id="PF05069">
    <property type="entry name" value="Phage_tail_S"/>
    <property type="match status" value="1"/>
</dbReference>